<evidence type="ECO:0000256" key="2">
    <source>
        <dbReference type="ARBA" id="ARBA00022448"/>
    </source>
</evidence>
<evidence type="ECO:0000259" key="9">
    <source>
        <dbReference type="PROSITE" id="PS50939"/>
    </source>
</evidence>
<gene>
    <name evidence="10" type="ORF">PG991_004275</name>
</gene>
<accession>A0ABR1S5W1</accession>
<sequence length="336" mass="34616">MTGGGVGIPGRVAAGGKVAQATTGAQAQFWDSGWNPPWLGGSGDGSGDGSGSGSGSGSGGSGSGQGGGEGGGNGFGPFQDGAGFDIDQAMSIRQIHGILAAIAFVGLFPVGAILMRLLPGRLTWIIHGVFQILAYCVYIAAAALGILLVRLVRIPPDGASMLTSAQANTHPIIGLVVLGVLFFQPLLGWLHHVRLGKTGRRTAWSHLHLWLGRGAIILGIINGGFGLELANASDSAITAYSVVAAIICLVWLLSALVFEYRRWRASSEAAPEHAYPPPPAYDVPPPYTHTTTSHSPSDHAGPARRVSDLEMGPVKQARRNSATSISSISSGRVAHP</sequence>
<feature type="compositionally biased region" description="Low complexity" evidence="7">
    <location>
        <begin position="288"/>
        <end position="299"/>
    </location>
</feature>
<evidence type="ECO:0000256" key="4">
    <source>
        <dbReference type="ARBA" id="ARBA00022982"/>
    </source>
</evidence>
<dbReference type="PROSITE" id="PS50939">
    <property type="entry name" value="CYTOCHROME_B561"/>
    <property type="match status" value="1"/>
</dbReference>
<evidence type="ECO:0000256" key="7">
    <source>
        <dbReference type="SAM" id="MobiDB-lite"/>
    </source>
</evidence>
<keyword evidence="6 8" id="KW-0472">Membrane</keyword>
<evidence type="ECO:0000256" key="1">
    <source>
        <dbReference type="ARBA" id="ARBA00004370"/>
    </source>
</evidence>
<keyword evidence="3 8" id="KW-0812">Transmembrane</keyword>
<feature type="transmembrane region" description="Helical" evidence="8">
    <location>
        <begin position="130"/>
        <end position="152"/>
    </location>
</feature>
<feature type="transmembrane region" description="Helical" evidence="8">
    <location>
        <begin position="172"/>
        <end position="191"/>
    </location>
</feature>
<dbReference type="PANTHER" id="PTHR47797:SF1">
    <property type="entry name" value="CYTOCHROME B561 DOMAIN-CONTAINING PROTEIN-RELATED"/>
    <property type="match status" value="1"/>
</dbReference>
<organism evidence="10 11">
    <name type="scientific">Apiospora marii</name>
    <dbReference type="NCBI Taxonomy" id="335849"/>
    <lineage>
        <taxon>Eukaryota</taxon>
        <taxon>Fungi</taxon>
        <taxon>Dikarya</taxon>
        <taxon>Ascomycota</taxon>
        <taxon>Pezizomycotina</taxon>
        <taxon>Sordariomycetes</taxon>
        <taxon>Xylariomycetidae</taxon>
        <taxon>Amphisphaeriales</taxon>
        <taxon>Apiosporaceae</taxon>
        <taxon>Apiospora</taxon>
    </lineage>
</organism>
<evidence type="ECO:0000256" key="5">
    <source>
        <dbReference type="ARBA" id="ARBA00022989"/>
    </source>
</evidence>
<feature type="transmembrane region" description="Helical" evidence="8">
    <location>
        <begin position="237"/>
        <end position="258"/>
    </location>
</feature>
<evidence type="ECO:0000313" key="10">
    <source>
        <dbReference type="EMBL" id="KAK8027219.1"/>
    </source>
</evidence>
<dbReference type="CDD" id="cd08760">
    <property type="entry name" value="Cyt_b561_FRRS1_like"/>
    <property type="match status" value="1"/>
</dbReference>
<dbReference type="SMART" id="SM00665">
    <property type="entry name" value="B561"/>
    <property type="match status" value="1"/>
</dbReference>
<feature type="compositionally biased region" description="Gly residues" evidence="7">
    <location>
        <begin position="40"/>
        <end position="74"/>
    </location>
</feature>
<protein>
    <recommendedName>
        <fullName evidence="9">Cytochrome b561 domain-containing protein</fullName>
    </recommendedName>
</protein>
<evidence type="ECO:0000256" key="3">
    <source>
        <dbReference type="ARBA" id="ARBA00022692"/>
    </source>
</evidence>
<feature type="domain" description="Cytochrome b561" evidence="9">
    <location>
        <begin position="59"/>
        <end position="263"/>
    </location>
</feature>
<dbReference type="InterPro" id="IPR006593">
    <property type="entry name" value="Cyt_b561/ferric_Rdtase_TM"/>
</dbReference>
<comment type="caution">
    <text evidence="10">The sequence shown here is derived from an EMBL/GenBank/DDBJ whole genome shotgun (WGS) entry which is preliminary data.</text>
</comment>
<keyword evidence="11" id="KW-1185">Reference proteome</keyword>
<feature type="region of interest" description="Disordered" evidence="7">
    <location>
        <begin position="270"/>
        <end position="336"/>
    </location>
</feature>
<comment type="subcellular location">
    <subcellularLocation>
        <location evidence="1">Membrane</location>
    </subcellularLocation>
</comment>
<dbReference type="PANTHER" id="PTHR47797">
    <property type="entry name" value="DEHYDROGENASE, PUTATIVE (AFU_ORTHOLOGUE AFUA_8G05805)-RELATED"/>
    <property type="match status" value="1"/>
</dbReference>
<keyword evidence="5 8" id="KW-1133">Transmembrane helix</keyword>
<evidence type="ECO:0000313" key="11">
    <source>
        <dbReference type="Proteomes" id="UP001396898"/>
    </source>
</evidence>
<name>A0ABR1S5W1_9PEZI</name>
<proteinExistence type="predicted"/>
<feature type="compositionally biased region" description="Pro residues" evidence="7">
    <location>
        <begin position="274"/>
        <end position="287"/>
    </location>
</feature>
<dbReference type="Gene3D" id="1.20.120.1770">
    <property type="match status" value="1"/>
</dbReference>
<dbReference type="EMBL" id="JAQQWI010000007">
    <property type="protein sequence ID" value="KAK8027219.1"/>
    <property type="molecule type" value="Genomic_DNA"/>
</dbReference>
<reference evidence="10 11" key="1">
    <citation type="submission" date="2023-01" db="EMBL/GenBank/DDBJ databases">
        <title>Analysis of 21 Apiospora genomes using comparative genomics revels a genus with tremendous synthesis potential of carbohydrate active enzymes and secondary metabolites.</title>
        <authorList>
            <person name="Sorensen T."/>
        </authorList>
    </citation>
    <scope>NUCLEOTIDE SEQUENCE [LARGE SCALE GENOMIC DNA]</scope>
    <source>
        <strain evidence="10 11">CBS 20057</strain>
    </source>
</reference>
<keyword evidence="2" id="KW-0813">Transport</keyword>
<dbReference type="Proteomes" id="UP001396898">
    <property type="component" value="Unassembled WGS sequence"/>
</dbReference>
<feature type="transmembrane region" description="Helical" evidence="8">
    <location>
        <begin position="203"/>
        <end position="225"/>
    </location>
</feature>
<evidence type="ECO:0000256" key="6">
    <source>
        <dbReference type="ARBA" id="ARBA00023136"/>
    </source>
</evidence>
<feature type="region of interest" description="Disordered" evidence="7">
    <location>
        <begin position="29"/>
        <end position="74"/>
    </location>
</feature>
<evidence type="ECO:0000256" key="8">
    <source>
        <dbReference type="SAM" id="Phobius"/>
    </source>
</evidence>
<feature type="transmembrane region" description="Helical" evidence="8">
    <location>
        <begin position="98"/>
        <end position="118"/>
    </location>
</feature>
<keyword evidence="4" id="KW-0249">Electron transport</keyword>